<feature type="coiled-coil region" evidence="1">
    <location>
        <begin position="5"/>
        <end position="46"/>
    </location>
</feature>
<keyword evidence="1" id="KW-0175">Coiled coil</keyword>
<dbReference type="EMBL" id="VTPC01070364">
    <property type="protein sequence ID" value="KAF2889146.1"/>
    <property type="molecule type" value="Genomic_DNA"/>
</dbReference>
<evidence type="ECO:0000313" key="2">
    <source>
        <dbReference type="EMBL" id="KAF2889146.1"/>
    </source>
</evidence>
<evidence type="ECO:0000313" key="3">
    <source>
        <dbReference type="Proteomes" id="UP000801492"/>
    </source>
</evidence>
<protein>
    <submittedName>
        <fullName evidence="2">Uncharacterized protein</fullName>
    </submittedName>
</protein>
<gene>
    <name evidence="2" type="ORF">ILUMI_17027</name>
</gene>
<proteinExistence type="predicted"/>
<evidence type="ECO:0000256" key="1">
    <source>
        <dbReference type="SAM" id="Coils"/>
    </source>
</evidence>
<dbReference type="Proteomes" id="UP000801492">
    <property type="component" value="Unassembled WGS sequence"/>
</dbReference>
<dbReference type="AlphaFoldDB" id="A0A8K0CP46"/>
<name>A0A8K0CP46_IGNLU</name>
<keyword evidence="3" id="KW-1185">Reference proteome</keyword>
<sequence length="125" mass="14817">MERKVDILQKELTETKKENMEVKEKLKKSKQKKENQQERIKALESETRKRTVVVYGITENENETESNLKERINKVGKKTTELRSDRPIVIECTSTQKRMEIIRKAINLKGTKIWISEDYPKPVQE</sequence>
<accession>A0A8K0CP46</accession>
<feature type="non-terminal residue" evidence="2">
    <location>
        <position position="1"/>
    </location>
</feature>
<organism evidence="2 3">
    <name type="scientific">Ignelater luminosus</name>
    <name type="common">Cucubano</name>
    <name type="synonym">Pyrophorus luminosus</name>
    <dbReference type="NCBI Taxonomy" id="2038154"/>
    <lineage>
        <taxon>Eukaryota</taxon>
        <taxon>Metazoa</taxon>
        <taxon>Ecdysozoa</taxon>
        <taxon>Arthropoda</taxon>
        <taxon>Hexapoda</taxon>
        <taxon>Insecta</taxon>
        <taxon>Pterygota</taxon>
        <taxon>Neoptera</taxon>
        <taxon>Endopterygota</taxon>
        <taxon>Coleoptera</taxon>
        <taxon>Polyphaga</taxon>
        <taxon>Elateriformia</taxon>
        <taxon>Elateroidea</taxon>
        <taxon>Elateridae</taxon>
        <taxon>Agrypninae</taxon>
        <taxon>Pyrophorini</taxon>
        <taxon>Ignelater</taxon>
    </lineage>
</organism>
<reference evidence="2" key="1">
    <citation type="submission" date="2019-08" db="EMBL/GenBank/DDBJ databases">
        <title>The genome of the North American firefly Photinus pyralis.</title>
        <authorList>
            <consortium name="Photinus pyralis genome working group"/>
            <person name="Fallon T.R."/>
            <person name="Sander Lower S.E."/>
            <person name="Weng J.-K."/>
        </authorList>
    </citation>
    <scope>NUCLEOTIDE SEQUENCE</scope>
    <source>
        <strain evidence="2">TRF0915ILg1</strain>
        <tissue evidence="2">Whole body</tissue>
    </source>
</reference>
<dbReference type="OrthoDB" id="6381026at2759"/>
<comment type="caution">
    <text evidence="2">The sequence shown here is derived from an EMBL/GenBank/DDBJ whole genome shotgun (WGS) entry which is preliminary data.</text>
</comment>